<evidence type="ECO:0000313" key="2">
    <source>
        <dbReference type="Proteomes" id="UP001500841"/>
    </source>
</evidence>
<name>A0ABP7WRH8_9SPHI</name>
<proteinExistence type="predicted"/>
<accession>A0ABP7WRH8</accession>
<gene>
    <name evidence="1" type="ORF">GCM10022392_15350</name>
</gene>
<dbReference type="EMBL" id="BAABCV010000005">
    <property type="protein sequence ID" value="GAA4093738.1"/>
    <property type="molecule type" value="Genomic_DNA"/>
</dbReference>
<protein>
    <submittedName>
        <fullName evidence="1">Uncharacterized protein</fullName>
    </submittedName>
</protein>
<evidence type="ECO:0000313" key="1">
    <source>
        <dbReference type="EMBL" id="GAA4093738.1"/>
    </source>
</evidence>
<keyword evidence="2" id="KW-1185">Reference proteome</keyword>
<comment type="caution">
    <text evidence="1">The sequence shown here is derived from an EMBL/GenBank/DDBJ whole genome shotgun (WGS) entry which is preliminary data.</text>
</comment>
<sequence length="71" mass="8359">MCLTEIKQSDSGFILNDILTEGDLYADHNASVQISRYRPGWQLFVWQQHEKLFENYPDRRALHHAKIPADM</sequence>
<dbReference type="Proteomes" id="UP001500841">
    <property type="component" value="Unassembled WGS sequence"/>
</dbReference>
<organism evidence="1 2">
    <name type="scientific">Mucilaginibacter panaciglaebae</name>
    <dbReference type="NCBI Taxonomy" id="502331"/>
    <lineage>
        <taxon>Bacteria</taxon>
        <taxon>Pseudomonadati</taxon>
        <taxon>Bacteroidota</taxon>
        <taxon>Sphingobacteriia</taxon>
        <taxon>Sphingobacteriales</taxon>
        <taxon>Sphingobacteriaceae</taxon>
        <taxon>Mucilaginibacter</taxon>
    </lineage>
</organism>
<reference evidence="2" key="1">
    <citation type="journal article" date="2019" name="Int. J. Syst. Evol. Microbiol.">
        <title>The Global Catalogue of Microorganisms (GCM) 10K type strain sequencing project: providing services to taxonomists for standard genome sequencing and annotation.</title>
        <authorList>
            <consortium name="The Broad Institute Genomics Platform"/>
            <consortium name="The Broad Institute Genome Sequencing Center for Infectious Disease"/>
            <person name="Wu L."/>
            <person name="Ma J."/>
        </authorList>
    </citation>
    <scope>NUCLEOTIDE SEQUENCE [LARGE SCALE GENOMIC DNA]</scope>
    <source>
        <strain evidence="2">JCM 17085</strain>
    </source>
</reference>